<dbReference type="KEGG" id="xla:108714624"/>
<evidence type="ECO:0000256" key="8">
    <source>
        <dbReference type="ARBA" id="ARBA00022853"/>
    </source>
</evidence>
<dbReference type="RefSeq" id="XP_018114496.1">
    <property type="nucleotide sequence ID" value="XM_018259007.2"/>
</dbReference>
<name>A0A1L8GPF5_XENLA</name>
<keyword evidence="4" id="KW-0808">Transferase</keyword>
<dbReference type="GO" id="GO:0008270">
    <property type="term" value="F:zinc ion binding"/>
    <property type="evidence" value="ECO:0007669"/>
    <property type="project" value="InterPro"/>
</dbReference>
<dbReference type="GO" id="GO:0032259">
    <property type="term" value="P:methylation"/>
    <property type="evidence" value="ECO:0007669"/>
    <property type="project" value="UniProtKB-KW"/>
</dbReference>
<dbReference type="PROSITE" id="PS50867">
    <property type="entry name" value="PRE_SET"/>
    <property type="match status" value="1"/>
</dbReference>
<dbReference type="Gene3D" id="2.170.270.10">
    <property type="entry name" value="SET domain"/>
    <property type="match status" value="1"/>
</dbReference>
<dbReference type="GO" id="GO:0005634">
    <property type="term" value="C:nucleus"/>
    <property type="evidence" value="ECO:0007669"/>
    <property type="project" value="InterPro"/>
</dbReference>
<keyword evidence="3" id="KW-0489">Methyltransferase</keyword>
<dbReference type="PROSITE" id="PS50280">
    <property type="entry name" value="SET"/>
    <property type="match status" value="1"/>
</dbReference>
<feature type="domain" description="SET" evidence="9">
    <location>
        <begin position="108"/>
        <end position="232"/>
    </location>
</feature>
<dbReference type="InterPro" id="IPR003616">
    <property type="entry name" value="Post-SET_dom"/>
</dbReference>
<accession>A0A1L8GPF5</accession>
<dbReference type="GeneID" id="108714624"/>
<proteinExistence type="predicted"/>
<evidence type="ECO:0000259" key="11">
    <source>
        <dbReference type="PROSITE" id="PS50868"/>
    </source>
</evidence>
<evidence type="ECO:0000313" key="15">
    <source>
        <dbReference type="Xenbase" id="XB-GENE-17337270"/>
    </source>
</evidence>
<organism evidence="12 14">
    <name type="scientific">Xenopus laevis</name>
    <name type="common">African clawed frog</name>
    <dbReference type="NCBI Taxonomy" id="8355"/>
    <lineage>
        <taxon>Eukaryota</taxon>
        <taxon>Metazoa</taxon>
        <taxon>Chordata</taxon>
        <taxon>Craniata</taxon>
        <taxon>Vertebrata</taxon>
        <taxon>Euteleostomi</taxon>
        <taxon>Amphibia</taxon>
        <taxon>Batrachia</taxon>
        <taxon>Anura</taxon>
        <taxon>Pipoidea</taxon>
        <taxon>Pipidae</taxon>
        <taxon>Xenopodinae</taxon>
        <taxon>Xenopus</taxon>
        <taxon>Xenopus</taxon>
    </lineage>
</organism>
<evidence type="ECO:0000313" key="13">
    <source>
        <dbReference type="RefSeq" id="XP_018114496.1"/>
    </source>
</evidence>
<evidence type="ECO:0000313" key="14">
    <source>
        <dbReference type="RefSeq" id="XP_041446731.1"/>
    </source>
</evidence>
<evidence type="ECO:0000256" key="2">
    <source>
        <dbReference type="ARBA" id="ARBA00022454"/>
    </source>
</evidence>
<dbReference type="PANTHER" id="PTHR46223:SF3">
    <property type="entry name" value="HISTONE-LYSINE N-METHYLTRANSFERASE SET-23"/>
    <property type="match status" value="1"/>
</dbReference>
<dbReference type="GO" id="GO:0042054">
    <property type="term" value="F:histone methyltransferase activity"/>
    <property type="evidence" value="ECO:0007669"/>
    <property type="project" value="InterPro"/>
</dbReference>
<dbReference type="GO" id="GO:0005694">
    <property type="term" value="C:chromosome"/>
    <property type="evidence" value="ECO:0007669"/>
    <property type="project" value="UniProtKB-SubCell"/>
</dbReference>
<protein>
    <submittedName>
        <fullName evidence="13 14">Histone-lysine N-methyltransferase SETMAR</fullName>
    </submittedName>
</protein>
<feature type="domain" description="Pre-SET" evidence="10">
    <location>
        <begin position="49"/>
        <end position="105"/>
    </location>
</feature>
<keyword evidence="12" id="KW-1185">Reference proteome</keyword>
<dbReference type="SUPFAM" id="SSF82199">
    <property type="entry name" value="SET domain"/>
    <property type="match status" value="1"/>
</dbReference>
<dbReference type="Bgee" id="108714624">
    <property type="expression patterns" value="Expressed in blastula and 17 other cell types or tissues"/>
</dbReference>
<dbReference type="PANTHER" id="PTHR46223">
    <property type="entry name" value="HISTONE-LYSINE N-METHYLTRANSFERASE SUV39H"/>
    <property type="match status" value="1"/>
</dbReference>
<keyword evidence="5" id="KW-0949">S-adenosyl-L-methionine</keyword>
<evidence type="ECO:0000259" key="10">
    <source>
        <dbReference type="PROSITE" id="PS50867"/>
    </source>
</evidence>
<comment type="subcellular location">
    <subcellularLocation>
        <location evidence="1">Chromosome</location>
    </subcellularLocation>
</comment>
<dbReference type="STRING" id="8355.A0A1L8GPF5"/>
<evidence type="ECO:0000256" key="3">
    <source>
        <dbReference type="ARBA" id="ARBA00022603"/>
    </source>
</evidence>
<dbReference type="RefSeq" id="XP_041446731.1">
    <property type="nucleotide sequence ID" value="XM_041590797.1"/>
</dbReference>
<dbReference type="InterPro" id="IPR001214">
    <property type="entry name" value="SET_dom"/>
</dbReference>
<dbReference type="InterPro" id="IPR007728">
    <property type="entry name" value="Pre-SET_dom"/>
</dbReference>
<dbReference type="InterPro" id="IPR046341">
    <property type="entry name" value="SET_dom_sf"/>
</dbReference>
<dbReference type="AGR" id="Xenbase:XB-GENE-17337270"/>
<dbReference type="OrthoDB" id="616263at2759"/>
<dbReference type="PROSITE" id="PS50868">
    <property type="entry name" value="POST_SET"/>
    <property type="match status" value="1"/>
</dbReference>
<dbReference type="Proteomes" id="UP000186698">
    <property type="component" value="Chromosome 4L"/>
</dbReference>
<keyword evidence="7" id="KW-0862">Zinc</keyword>
<dbReference type="SMART" id="SM00317">
    <property type="entry name" value="SET"/>
    <property type="match status" value="1"/>
</dbReference>
<dbReference type="PaxDb" id="8355-A0A1L8GPF5"/>
<evidence type="ECO:0000256" key="7">
    <source>
        <dbReference type="ARBA" id="ARBA00022833"/>
    </source>
</evidence>
<evidence type="ECO:0000259" key="9">
    <source>
        <dbReference type="PROSITE" id="PS50280"/>
    </source>
</evidence>
<feature type="domain" description="Post-SET" evidence="11">
    <location>
        <begin position="253"/>
        <end position="269"/>
    </location>
</feature>
<dbReference type="Xenbase" id="XB-GENE-17337270">
    <property type="gene designation" value="setmar.L"/>
</dbReference>
<evidence type="ECO:0000256" key="4">
    <source>
        <dbReference type="ARBA" id="ARBA00022679"/>
    </source>
</evidence>
<reference evidence="13 14" key="1">
    <citation type="submission" date="2025-04" db="UniProtKB">
        <authorList>
            <consortium name="RefSeq"/>
        </authorList>
    </citation>
    <scope>IDENTIFICATION</scope>
    <source>
        <strain evidence="13 14">J_2021</strain>
        <tissue evidence="13 14">Erythrocytes</tissue>
    </source>
</reference>
<evidence type="ECO:0000256" key="1">
    <source>
        <dbReference type="ARBA" id="ARBA00004286"/>
    </source>
</evidence>
<keyword evidence="6" id="KW-0479">Metal-binding</keyword>
<dbReference type="CTD" id="108714624"/>
<dbReference type="Pfam" id="PF00856">
    <property type="entry name" value="SET"/>
    <property type="match status" value="1"/>
</dbReference>
<dbReference type="OMA" id="VDSMVPK"/>
<evidence type="ECO:0000256" key="6">
    <source>
        <dbReference type="ARBA" id="ARBA00022723"/>
    </source>
</evidence>
<gene>
    <name evidence="13 14 15" type="primary">setmar.L</name>
</gene>
<dbReference type="SMART" id="SM00468">
    <property type="entry name" value="PreSET"/>
    <property type="match status" value="1"/>
</dbReference>
<evidence type="ECO:0000256" key="5">
    <source>
        <dbReference type="ARBA" id="ARBA00022691"/>
    </source>
</evidence>
<dbReference type="InterPro" id="IPR050973">
    <property type="entry name" value="H3K9_Histone-Lys_N-MTase"/>
</dbReference>
<keyword evidence="8" id="KW-0156">Chromatin regulator</keyword>
<keyword evidence="2" id="KW-0158">Chromosome</keyword>
<dbReference type="CDD" id="cd10544">
    <property type="entry name" value="SET_SETMAR"/>
    <property type="match status" value="1"/>
</dbReference>
<evidence type="ECO:0000313" key="12">
    <source>
        <dbReference type="Proteomes" id="UP000186698"/>
    </source>
</evidence>
<dbReference type="AlphaFoldDB" id="A0A1L8GPF5"/>
<sequence length="275" mass="30367">MGPEDVCCGMERLPVPVYGPWKNLPAFQYTPELIAGPGAEQDPSEVTIQGCDCQGSNCVAEVCRCLPHGSHYVRRSIVSGQRPVRECNIMCNCGESCPNRETQQGLQFHLQLCQRPGKGWGVCTLEDIPNGRFVCEYAGEVLGHEQARSRILSQNPCANNYIIAVLEHLHGGQILQTFIDPTLIGNVGRFLNHSCDPNLFMMPVRTHSMVPKLALFAARDIQAGEELCYDYSGRFFNQTPASETQDSEEELSPRKKCLCGTGACSGFLPYESSLF</sequence>